<feature type="transmembrane region" description="Helical" evidence="8">
    <location>
        <begin position="34"/>
        <end position="55"/>
    </location>
</feature>
<dbReference type="PROSITE" id="PS51012">
    <property type="entry name" value="ABC_TM2"/>
    <property type="match status" value="1"/>
</dbReference>
<evidence type="ECO:0000313" key="11">
    <source>
        <dbReference type="Proteomes" id="UP001178288"/>
    </source>
</evidence>
<dbReference type="PANTHER" id="PTHR30413:SF10">
    <property type="entry name" value="CAPSULE POLYSACCHARIDE EXPORT INNER-MEMBRANE PROTEIN CTRC"/>
    <property type="match status" value="1"/>
</dbReference>
<reference evidence="10" key="1">
    <citation type="submission" date="2023-05" db="EMBL/GenBank/DDBJ databases">
        <title>Comparative genomics of Bacillaceae isolates and their secondary metabolite potential.</title>
        <authorList>
            <person name="Song L."/>
            <person name="Nielsen L.J."/>
            <person name="Mohite O."/>
            <person name="Xu X."/>
            <person name="Weber T."/>
            <person name="Kovacs A.T."/>
        </authorList>
    </citation>
    <scope>NUCLEOTIDE SEQUENCE</scope>
    <source>
        <strain evidence="10">XLM17</strain>
    </source>
</reference>
<evidence type="ECO:0000256" key="4">
    <source>
        <dbReference type="ARBA" id="ARBA00022475"/>
    </source>
</evidence>
<feature type="transmembrane region" description="Helical" evidence="8">
    <location>
        <begin position="238"/>
        <end position="258"/>
    </location>
</feature>
<feature type="transmembrane region" description="Helical" evidence="8">
    <location>
        <begin position="179"/>
        <end position="196"/>
    </location>
</feature>
<organism evidence="10 11">
    <name type="scientific">Neobacillus novalis</name>
    <dbReference type="NCBI Taxonomy" id="220687"/>
    <lineage>
        <taxon>Bacteria</taxon>
        <taxon>Bacillati</taxon>
        <taxon>Bacillota</taxon>
        <taxon>Bacilli</taxon>
        <taxon>Bacillales</taxon>
        <taxon>Bacillaceae</taxon>
        <taxon>Neobacillus</taxon>
    </lineage>
</organism>
<comment type="similarity">
    <text evidence="2 8">Belongs to the ABC-2 integral membrane protein family.</text>
</comment>
<dbReference type="GO" id="GO:0015920">
    <property type="term" value="P:lipopolysaccharide transport"/>
    <property type="evidence" value="ECO:0007669"/>
    <property type="project" value="TreeGrafter"/>
</dbReference>
<protein>
    <recommendedName>
        <fullName evidence="8">Transport permease protein</fullName>
    </recommendedName>
</protein>
<keyword evidence="4 8" id="KW-1003">Cell membrane</keyword>
<sequence>MKSLFQIVKDHINHFYLIIRLSLFELKSNNNNHYLGMLWEVLNPLILIGIYWFVFGYGIRGGQHVDGIAYLPWMLSGITVWFFISQSLLQGSKSIYTRINIISKMNFPMSVIPSYVITSLFYQHIILMFISMVILSFYGYFPSLYILQLPYMMFANFALLIGISLVTSTLATIIRDVQMIVQAAVRVLLYLTPILWTPDKLPISIGKLLMANPIYYIVEGYRSSLLGTNWYFLENIQYTIYFWVLVLFLLVIGSALHVKFGKRFVDYL</sequence>
<dbReference type="RefSeq" id="WP_066093670.1">
    <property type="nucleotide sequence ID" value="NZ_CP126114.1"/>
</dbReference>
<dbReference type="EMBL" id="CP126114">
    <property type="protein sequence ID" value="WHY86100.1"/>
    <property type="molecule type" value="Genomic_DNA"/>
</dbReference>
<feature type="domain" description="ABC transmembrane type-2" evidence="9">
    <location>
        <begin position="35"/>
        <end position="260"/>
    </location>
</feature>
<feature type="transmembrane region" description="Helical" evidence="8">
    <location>
        <begin position="153"/>
        <end position="173"/>
    </location>
</feature>
<evidence type="ECO:0000256" key="6">
    <source>
        <dbReference type="ARBA" id="ARBA00022989"/>
    </source>
</evidence>
<keyword evidence="7 8" id="KW-0472">Membrane</keyword>
<dbReference type="GO" id="GO:0140359">
    <property type="term" value="F:ABC-type transporter activity"/>
    <property type="evidence" value="ECO:0007669"/>
    <property type="project" value="InterPro"/>
</dbReference>
<keyword evidence="6 8" id="KW-1133">Transmembrane helix</keyword>
<dbReference type="GO" id="GO:0005886">
    <property type="term" value="C:plasma membrane"/>
    <property type="evidence" value="ECO:0007669"/>
    <property type="project" value="UniProtKB-SubCell"/>
</dbReference>
<dbReference type="InterPro" id="IPR013525">
    <property type="entry name" value="ABC2_TM"/>
</dbReference>
<accession>A0AA95S8P9</accession>
<evidence type="ECO:0000313" key="10">
    <source>
        <dbReference type="EMBL" id="WHY86100.1"/>
    </source>
</evidence>
<dbReference type="Proteomes" id="UP001178288">
    <property type="component" value="Chromosome"/>
</dbReference>
<evidence type="ECO:0000256" key="8">
    <source>
        <dbReference type="RuleBase" id="RU361157"/>
    </source>
</evidence>
<gene>
    <name evidence="10" type="ORF">QNH39_26590</name>
</gene>
<feature type="transmembrane region" description="Helical" evidence="8">
    <location>
        <begin position="121"/>
        <end position="141"/>
    </location>
</feature>
<evidence type="ECO:0000256" key="1">
    <source>
        <dbReference type="ARBA" id="ARBA00004651"/>
    </source>
</evidence>
<keyword evidence="3 8" id="KW-0813">Transport</keyword>
<evidence type="ECO:0000256" key="7">
    <source>
        <dbReference type="ARBA" id="ARBA00023136"/>
    </source>
</evidence>
<dbReference type="InterPro" id="IPR047817">
    <property type="entry name" value="ABC2_TM_bact-type"/>
</dbReference>
<evidence type="ECO:0000256" key="5">
    <source>
        <dbReference type="ARBA" id="ARBA00022692"/>
    </source>
</evidence>
<dbReference type="KEGG" id="nnv:QNH39_26590"/>
<dbReference type="AlphaFoldDB" id="A0AA95S8P9"/>
<dbReference type="PANTHER" id="PTHR30413">
    <property type="entry name" value="INNER MEMBRANE TRANSPORT PERMEASE"/>
    <property type="match status" value="1"/>
</dbReference>
<comment type="subcellular location">
    <subcellularLocation>
        <location evidence="1 8">Cell membrane</location>
        <topology evidence="1 8">Multi-pass membrane protein</topology>
    </subcellularLocation>
</comment>
<evidence type="ECO:0000259" key="9">
    <source>
        <dbReference type="PROSITE" id="PS51012"/>
    </source>
</evidence>
<keyword evidence="11" id="KW-1185">Reference proteome</keyword>
<evidence type="ECO:0000256" key="3">
    <source>
        <dbReference type="ARBA" id="ARBA00022448"/>
    </source>
</evidence>
<evidence type="ECO:0000256" key="2">
    <source>
        <dbReference type="ARBA" id="ARBA00007783"/>
    </source>
</evidence>
<dbReference type="Pfam" id="PF01061">
    <property type="entry name" value="ABC2_membrane"/>
    <property type="match status" value="1"/>
</dbReference>
<feature type="transmembrane region" description="Helical" evidence="8">
    <location>
        <begin position="67"/>
        <end position="84"/>
    </location>
</feature>
<name>A0AA95S8P9_9BACI</name>
<proteinExistence type="inferred from homology"/>
<keyword evidence="5 8" id="KW-0812">Transmembrane</keyword>